<gene>
    <name evidence="2" type="ORF">JT31_06925</name>
</gene>
<dbReference type="AlphaFoldDB" id="A0A089Q1H4"/>
<accession>A0A089Q1H4</accession>
<evidence type="ECO:0000313" key="3">
    <source>
        <dbReference type="Proteomes" id="UP000029481"/>
    </source>
</evidence>
<proteinExistence type="predicted"/>
<sequence length="607" mass="70722">MITINWDFIDKVIYINLNRRKDRRLYLSRELKKLGIPKDKIFRLEAIEYSPGYIGCAMSHLHALHMADKEGWKNVLILEDDIAFHHDDDAYQRINKYFNALNHVNWNVGFLAANYQNVTQLGSVDYIVKANKAWCACAYIVNQNYYQQLQHVYTQSINALLQGGQQHEYALDVYWHESMLRDCWLGIFPNVGYQQPDKSDIEGQYVDYRGLFAKPLNEITQRQVKKRIGNQKIKVDILFQWSPGWTNFETVIDALRNDDKFDCRIIVIPFTSEGSTDPTNMAAREFLDECEVPYYGYENYNLYERKPDVVFLQNPYDVNRPSIFSCANLIRNGIKIAYIPYGLDMGASELNTNFQYNMACHNSASWIFVRSQRHKNEFALHCAAGKDHVHVVGHPKFDHYHERYCSTEKTVFTNNLKTLLWAPQYIIENDPRWSTFDLYAHAIMDIIDQGKVNVIIRPHPLFIQWINHFGDKVKEQYAQLLAFTQNRSNVIWDFGADYKMAYSQSDALMADVGSFLLEYLPSRKPILLLTHEKRLGINNSASFIYHDYDVAWNEKDLYTFVSNVISGNDVKQKERLAALSRELYFAPQGAGHAIIEIIKKSFSLESE</sequence>
<evidence type="ECO:0000313" key="2">
    <source>
        <dbReference type="EMBL" id="AIR04349.1"/>
    </source>
</evidence>
<reference evidence="2 3" key="1">
    <citation type="submission" date="2014-09" db="EMBL/GenBank/DDBJ databases">
        <title>Cedecea neteri SSMD04 Genome Sequencing.</title>
        <authorList>
            <person name="Tan J.-Y."/>
        </authorList>
    </citation>
    <scope>NUCLEOTIDE SEQUENCE [LARGE SCALE GENOMIC DNA]</scope>
    <source>
        <strain evidence="2 3">SSMD04</strain>
    </source>
</reference>
<name>A0A089Q1H4_9ENTR</name>
<organism evidence="2 3">
    <name type="scientific">Cedecea neteri</name>
    <dbReference type="NCBI Taxonomy" id="158822"/>
    <lineage>
        <taxon>Bacteria</taxon>
        <taxon>Pseudomonadati</taxon>
        <taxon>Pseudomonadota</taxon>
        <taxon>Gammaproteobacteria</taxon>
        <taxon>Enterobacterales</taxon>
        <taxon>Enterobacteriaceae</taxon>
        <taxon>Cedecea</taxon>
    </lineage>
</organism>
<dbReference type="InterPro" id="IPR002654">
    <property type="entry name" value="Glyco_trans_25"/>
</dbReference>
<evidence type="ECO:0000259" key="1">
    <source>
        <dbReference type="Pfam" id="PF01755"/>
    </source>
</evidence>
<dbReference type="Proteomes" id="UP000029481">
    <property type="component" value="Chromosome"/>
</dbReference>
<dbReference type="KEGG" id="cnt:JT31_06925"/>
<protein>
    <submittedName>
        <fullName evidence="2">Glycosyl transferase</fullName>
    </submittedName>
</protein>
<dbReference type="Gene3D" id="3.40.50.12580">
    <property type="match status" value="1"/>
</dbReference>
<dbReference type="GO" id="GO:0016740">
    <property type="term" value="F:transferase activity"/>
    <property type="evidence" value="ECO:0007669"/>
    <property type="project" value="UniProtKB-KW"/>
</dbReference>
<keyword evidence="2" id="KW-0808">Transferase</keyword>
<dbReference type="Pfam" id="PF01755">
    <property type="entry name" value="Glyco_transf_25"/>
    <property type="match status" value="1"/>
</dbReference>
<keyword evidence="3" id="KW-1185">Reference proteome</keyword>
<dbReference type="SUPFAM" id="SSF53756">
    <property type="entry name" value="UDP-Glycosyltransferase/glycogen phosphorylase"/>
    <property type="match status" value="1"/>
</dbReference>
<feature type="domain" description="Glycosyl transferase family 25" evidence="1">
    <location>
        <begin position="50"/>
        <end position="106"/>
    </location>
</feature>
<dbReference type="InterPro" id="IPR043148">
    <property type="entry name" value="TagF_C"/>
</dbReference>
<dbReference type="EMBL" id="CP009451">
    <property type="protein sequence ID" value="AIR04349.1"/>
    <property type="molecule type" value="Genomic_DNA"/>
</dbReference>